<proteinExistence type="predicted"/>
<dbReference type="GO" id="GO:0006310">
    <property type="term" value="P:DNA recombination"/>
    <property type="evidence" value="ECO:0007669"/>
    <property type="project" value="UniProtKB-KW"/>
</dbReference>
<accession>X1TPC5</accession>
<dbReference type="GO" id="GO:0003677">
    <property type="term" value="F:DNA binding"/>
    <property type="evidence" value="ECO:0007669"/>
    <property type="project" value="UniProtKB-KW"/>
</dbReference>
<dbReference type="Pfam" id="PF00589">
    <property type="entry name" value="Phage_integrase"/>
    <property type="match status" value="1"/>
</dbReference>
<name>X1TPC5_9ZZZZ</name>
<dbReference type="InterPro" id="IPR002104">
    <property type="entry name" value="Integrase_catalytic"/>
</dbReference>
<dbReference type="SUPFAM" id="SSF56349">
    <property type="entry name" value="DNA breaking-rejoining enzymes"/>
    <property type="match status" value="1"/>
</dbReference>
<dbReference type="Gene3D" id="1.10.443.10">
    <property type="entry name" value="Intergrase catalytic core"/>
    <property type="match status" value="1"/>
</dbReference>
<feature type="non-terminal residue" evidence="4">
    <location>
        <position position="1"/>
    </location>
</feature>
<dbReference type="AlphaFoldDB" id="X1TPC5"/>
<dbReference type="CDD" id="cd00397">
    <property type="entry name" value="DNA_BRE_C"/>
    <property type="match status" value="1"/>
</dbReference>
<evidence type="ECO:0000313" key="4">
    <source>
        <dbReference type="EMBL" id="GAI93221.1"/>
    </source>
</evidence>
<dbReference type="PROSITE" id="PS51898">
    <property type="entry name" value="TYR_RECOMBINASE"/>
    <property type="match status" value="1"/>
</dbReference>
<keyword evidence="1" id="KW-0238">DNA-binding</keyword>
<dbReference type="PANTHER" id="PTHR30349">
    <property type="entry name" value="PHAGE INTEGRASE-RELATED"/>
    <property type="match status" value="1"/>
</dbReference>
<evidence type="ECO:0000256" key="2">
    <source>
        <dbReference type="ARBA" id="ARBA00023172"/>
    </source>
</evidence>
<evidence type="ECO:0000259" key="3">
    <source>
        <dbReference type="PROSITE" id="PS51898"/>
    </source>
</evidence>
<comment type="caution">
    <text evidence="4">The sequence shown here is derived from an EMBL/GenBank/DDBJ whole genome shotgun (WGS) entry which is preliminary data.</text>
</comment>
<gene>
    <name evidence="4" type="ORF">S12H4_30853</name>
</gene>
<feature type="domain" description="Tyr recombinase" evidence="3">
    <location>
        <begin position="1"/>
        <end position="143"/>
    </location>
</feature>
<dbReference type="PANTHER" id="PTHR30349:SF41">
    <property type="entry name" value="INTEGRASE_RECOMBINASE PROTEIN MJ0367-RELATED"/>
    <property type="match status" value="1"/>
</dbReference>
<reference evidence="4" key="1">
    <citation type="journal article" date="2014" name="Front. Microbiol.">
        <title>High frequency of phylogenetically diverse reductive dehalogenase-homologous genes in deep subseafloor sedimentary metagenomes.</title>
        <authorList>
            <person name="Kawai M."/>
            <person name="Futagami T."/>
            <person name="Toyoda A."/>
            <person name="Takaki Y."/>
            <person name="Nishi S."/>
            <person name="Hori S."/>
            <person name="Arai W."/>
            <person name="Tsubouchi T."/>
            <person name="Morono Y."/>
            <person name="Uchiyama I."/>
            <person name="Ito T."/>
            <person name="Fujiyama A."/>
            <person name="Inagaki F."/>
            <person name="Takami H."/>
        </authorList>
    </citation>
    <scope>NUCLEOTIDE SEQUENCE</scope>
    <source>
        <strain evidence="4">Expedition CK06-06</strain>
    </source>
</reference>
<dbReference type="EMBL" id="BARW01017947">
    <property type="protein sequence ID" value="GAI93221.1"/>
    <property type="molecule type" value="Genomic_DNA"/>
</dbReference>
<dbReference type="InterPro" id="IPR011010">
    <property type="entry name" value="DNA_brk_join_enz"/>
</dbReference>
<protein>
    <recommendedName>
        <fullName evidence="3">Tyr recombinase domain-containing protein</fullName>
    </recommendedName>
</protein>
<dbReference type="InterPro" id="IPR050090">
    <property type="entry name" value="Tyrosine_recombinase_XerCD"/>
</dbReference>
<keyword evidence="2" id="KW-0233">DNA recombination</keyword>
<dbReference type="GO" id="GO:0015074">
    <property type="term" value="P:DNA integration"/>
    <property type="evidence" value="ECO:0007669"/>
    <property type="project" value="InterPro"/>
</dbReference>
<evidence type="ECO:0000256" key="1">
    <source>
        <dbReference type="ARBA" id="ARBA00023125"/>
    </source>
</evidence>
<organism evidence="4">
    <name type="scientific">marine sediment metagenome</name>
    <dbReference type="NCBI Taxonomy" id="412755"/>
    <lineage>
        <taxon>unclassified sequences</taxon>
        <taxon>metagenomes</taxon>
        <taxon>ecological metagenomes</taxon>
    </lineage>
</organism>
<dbReference type="InterPro" id="IPR013762">
    <property type="entry name" value="Integrase-like_cat_sf"/>
</dbReference>
<sequence length="147" mass="16718">LLQTGIRISEALRITPGDLTWLNRQPVLWIRKGKGGKTRQVSLPARIAAELLEYQRRHQLSSGDRFFPITRQRAWQIIKNAAGCAGISKNSYPHLFRHSYAIEFLRQTGHPAALQRLLGHTTPAMTLRYLRLLQVEDALKIAEGVEI</sequence>